<proteinExistence type="predicted"/>
<dbReference type="EMBL" id="UYJE01010028">
    <property type="protein sequence ID" value="VDI78954.1"/>
    <property type="molecule type" value="Genomic_DNA"/>
</dbReference>
<organism evidence="2 3">
    <name type="scientific">Mytilus galloprovincialis</name>
    <name type="common">Mediterranean mussel</name>
    <dbReference type="NCBI Taxonomy" id="29158"/>
    <lineage>
        <taxon>Eukaryota</taxon>
        <taxon>Metazoa</taxon>
        <taxon>Spiralia</taxon>
        <taxon>Lophotrochozoa</taxon>
        <taxon>Mollusca</taxon>
        <taxon>Bivalvia</taxon>
        <taxon>Autobranchia</taxon>
        <taxon>Pteriomorphia</taxon>
        <taxon>Mytilida</taxon>
        <taxon>Mytiloidea</taxon>
        <taxon>Mytilidae</taxon>
        <taxon>Mytilinae</taxon>
        <taxon>Mytilus</taxon>
    </lineage>
</organism>
<dbReference type="AlphaFoldDB" id="A0A8B6HHN8"/>
<dbReference type="Pfam" id="PF03097">
    <property type="entry name" value="BRO1"/>
    <property type="match status" value="1"/>
</dbReference>
<dbReference type="InterPro" id="IPR004328">
    <property type="entry name" value="BRO1_dom"/>
</dbReference>
<dbReference type="PANTHER" id="PTHR23030:SF39">
    <property type="entry name" value="PROGRAMMED CELL DEATH 6-INTERACTING PROTEIN"/>
    <property type="match status" value="1"/>
</dbReference>
<protein>
    <submittedName>
        <fullName evidence="2">Programmed cell death 6-interacting protein</fullName>
    </submittedName>
</protein>
<dbReference type="Gene3D" id="1.25.40.280">
    <property type="entry name" value="alix/aip1 like domains"/>
    <property type="match status" value="1"/>
</dbReference>
<evidence type="ECO:0000259" key="1">
    <source>
        <dbReference type="PROSITE" id="PS51180"/>
    </source>
</evidence>
<gene>
    <name evidence="2" type="ORF">MGAL_10B025483</name>
</gene>
<reference evidence="2" key="1">
    <citation type="submission" date="2018-11" db="EMBL/GenBank/DDBJ databases">
        <authorList>
            <person name="Alioto T."/>
            <person name="Alioto T."/>
        </authorList>
    </citation>
    <scope>NUCLEOTIDE SEQUENCE</scope>
</reference>
<dbReference type="GO" id="GO:0005768">
    <property type="term" value="C:endosome"/>
    <property type="evidence" value="ECO:0007669"/>
    <property type="project" value="TreeGrafter"/>
</dbReference>
<dbReference type="InterPro" id="IPR038499">
    <property type="entry name" value="BRO1_sf"/>
</dbReference>
<evidence type="ECO:0000313" key="3">
    <source>
        <dbReference type="Proteomes" id="UP000596742"/>
    </source>
</evidence>
<sequence length="135" mass="14950">MIVTAIASGSYEKVCMLFNIAALQTQIAEVQNHDSDEGLKTSAKYFQSASGIFGHLKDVVLSHIQQDPTPDMNPDTLNALSALMVAQAQETIYRKCANDKMKDVMVAKVVHQCSELYADAMKLMQLSTLKELWPK</sequence>
<evidence type="ECO:0000313" key="2">
    <source>
        <dbReference type="EMBL" id="VDI78954.1"/>
    </source>
</evidence>
<name>A0A8B6HHN8_MYTGA</name>
<dbReference type="OrthoDB" id="2141925at2759"/>
<comment type="caution">
    <text evidence="2">The sequence shown here is derived from an EMBL/GenBank/DDBJ whole genome shotgun (WGS) entry which is preliminary data.</text>
</comment>
<keyword evidence="3" id="KW-1185">Reference proteome</keyword>
<dbReference type="PROSITE" id="PS51180">
    <property type="entry name" value="BRO1"/>
    <property type="match status" value="1"/>
</dbReference>
<accession>A0A8B6HHN8</accession>
<feature type="domain" description="BRO1" evidence="1">
    <location>
        <begin position="1"/>
        <end position="135"/>
    </location>
</feature>
<dbReference type="Proteomes" id="UP000596742">
    <property type="component" value="Unassembled WGS sequence"/>
</dbReference>
<dbReference type="GO" id="GO:0000281">
    <property type="term" value="P:mitotic cytokinesis"/>
    <property type="evidence" value="ECO:0007669"/>
    <property type="project" value="TreeGrafter"/>
</dbReference>
<dbReference type="PANTHER" id="PTHR23030">
    <property type="entry name" value="PCD6 INTERACTING PROTEIN-RELATED"/>
    <property type="match status" value="1"/>
</dbReference>
<feature type="non-terminal residue" evidence="2">
    <location>
        <position position="1"/>
    </location>
</feature>